<reference evidence="2" key="1">
    <citation type="submission" date="2023-07" db="EMBL/GenBank/DDBJ databases">
        <authorList>
            <person name="Kim M.K."/>
        </authorList>
    </citation>
    <scope>NUCLEOTIDE SEQUENCE</scope>
    <source>
        <strain evidence="2">M29</strain>
    </source>
</reference>
<dbReference type="Gene3D" id="3.90.25.10">
    <property type="entry name" value="UDP-galactose 4-epimerase, domain 1"/>
    <property type="match status" value="1"/>
</dbReference>
<dbReference type="InterPro" id="IPR008030">
    <property type="entry name" value="NmrA-like"/>
</dbReference>
<accession>A0ABT9AEB8</accession>
<name>A0ABT9AEB8_9BACT</name>
<protein>
    <submittedName>
        <fullName evidence="2">NmrA family NAD(P)-binding protein</fullName>
    </submittedName>
</protein>
<proteinExistence type="predicted"/>
<evidence type="ECO:0000313" key="3">
    <source>
        <dbReference type="Proteomes" id="UP001167796"/>
    </source>
</evidence>
<dbReference type="PANTHER" id="PTHR43162">
    <property type="match status" value="1"/>
</dbReference>
<feature type="domain" description="NmrA-like" evidence="1">
    <location>
        <begin position="4"/>
        <end position="255"/>
    </location>
</feature>
<sequence length="292" mass="31164">MHIILGADGHVGSATAQALLDRDEPVTAVLHSDRKAAEWQQRGAQVAVADVHDVDALRRIFRQGRRLFLLNPPADPATDAATEERKTVAAIVAALADSGLEKIVAESTYGAQPGDQLGDLGVLYELEQALAAQSIPASIIRGAYYMSNWDAALQTARQSGEVHTFYPPDFKLPMVAPQDLGQAAARLLLEPATQTGLHYVEGPARYSPADVAAAFAAALHRPVVAVETPRAQWPEALHKMGFSDKAAESFAAMTALTLGADFPPLSAVEQGPTTLPQYVRELVQQQPPEAGH</sequence>
<dbReference type="RefSeq" id="WP_305012879.1">
    <property type="nucleotide sequence ID" value="NZ_JAUQSX010000009.1"/>
</dbReference>
<dbReference type="InterPro" id="IPR051604">
    <property type="entry name" value="Ergot_Alk_Oxidoreductase"/>
</dbReference>
<dbReference type="SUPFAM" id="SSF51735">
    <property type="entry name" value="NAD(P)-binding Rossmann-fold domains"/>
    <property type="match status" value="1"/>
</dbReference>
<evidence type="ECO:0000259" key="1">
    <source>
        <dbReference type="Pfam" id="PF05368"/>
    </source>
</evidence>
<organism evidence="2 3">
    <name type="scientific">Hymenobacter mellowenesis</name>
    <dbReference type="NCBI Taxonomy" id="3063995"/>
    <lineage>
        <taxon>Bacteria</taxon>
        <taxon>Pseudomonadati</taxon>
        <taxon>Bacteroidota</taxon>
        <taxon>Cytophagia</taxon>
        <taxon>Cytophagales</taxon>
        <taxon>Hymenobacteraceae</taxon>
        <taxon>Hymenobacter</taxon>
    </lineage>
</organism>
<dbReference type="EMBL" id="JAUQSX010000009">
    <property type="protein sequence ID" value="MDO7848198.1"/>
    <property type="molecule type" value="Genomic_DNA"/>
</dbReference>
<dbReference type="Gene3D" id="3.40.50.720">
    <property type="entry name" value="NAD(P)-binding Rossmann-like Domain"/>
    <property type="match status" value="1"/>
</dbReference>
<dbReference type="InterPro" id="IPR036291">
    <property type="entry name" value="NAD(P)-bd_dom_sf"/>
</dbReference>
<gene>
    <name evidence="2" type="ORF">Q5H92_17660</name>
</gene>
<evidence type="ECO:0000313" key="2">
    <source>
        <dbReference type="EMBL" id="MDO7848198.1"/>
    </source>
</evidence>
<comment type="caution">
    <text evidence="2">The sequence shown here is derived from an EMBL/GenBank/DDBJ whole genome shotgun (WGS) entry which is preliminary data.</text>
</comment>
<dbReference type="Proteomes" id="UP001167796">
    <property type="component" value="Unassembled WGS sequence"/>
</dbReference>
<keyword evidence="3" id="KW-1185">Reference proteome</keyword>
<dbReference type="Pfam" id="PF05368">
    <property type="entry name" value="NmrA"/>
    <property type="match status" value="1"/>
</dbReference>
<dbReference type="PANTHER" id="PTHR43162:SF1">
    <property type="entry name" value="PRESTALK A DIFFERENTIATION PROTEIN A"/>
    <property type="match status" value="1"/>
</dbReference>